<dbReference type="Gene3D" id="1.10.10.60">
    <property type="entry name" value="Homeodomain-like"/>
    <property type="match status" value="2"/>
</dbReference>
<dbReference type="Gene3D" id="2.60.120.10">
    <property type="entry name" value="Jelly Rolls"/>
    <property type="match status" value="1"/>
</dbReference>
<gene>
    <name evidence="5" type="ORF">ACKA06_16270</name>
</gene>
<dbReference type="PROSITE" id="PS01124">
    <property type="entry name" value="HTH_ARAC_FAMILY_2"/>
    <property type="match status" value="1"/>
</dbReference>
<proteinExistence type="predicted"/>
<dbReference type="InterPro" id="IPR018060">
    <property type="entry name" value="HTH_AraC"/>
</dbReference>
<sequence>MLRDEQLRVFWMSRIDYEKNTGVKSHFHDDLYQFLYLIDGEGTIHINEDSFELRPKHAYFISKRFKHHFYFTCPSSTIDLKFDIINNDLENLISTDRFPLPYFMGDSPKLKELFKLSVVNLKNSSPLIPYRIDVGFKDILLAMIQENPSTQNISPPSLYSLKSEFHPDFPVIDYMAENLQSRITLEDIAKHFNFHPHYIIDLFRKKFDTTPMKLLQELRIEKSKEYLEFSNYTVTEIAELVGLSAPYFSRLFHLKEGVSPTEYREQARTVVGKHILLEEEFSPSLKKQPKISKDIQ</sequence>
<keyword evidence="6" id="KW-1185">Reference proteome</keyword>
<comment type="caution">
    <text evidence="5">The sequence shown here is derived from an EMBL/GenBank/DDBJ whole genome shotgun (WGS) entry which is preliminary data.</text>
</comment>
<feature type="domain" description="HTH araC/xylS-type" evidence="4">
    <location>
        <begin position="169"/>
        <end position="266"/>
    </location>
</feature>
<keyword evidence="3" id="KW-0804">Transcription</keyword>
<dbReference type="SMART" id="SM00342">
    <property type="entry name" value="HTH_ARAC"/>
    <property type="match status" value="1"/>
</dbReference>
<dbReference type="RefSeq" id="WP_411160155.1">
    <property type="nucleotide sequence ID" value="NZ_JBJOSA010000016.1"/>
</dbReference>
<evidence type="ECO:0000256" key="1">
    <source>
        <dbReference type="ARBA" id="ARBA00023015"/>
    </source>
</evidence>
<evidence type="ECO:0000256" key="3">
    <source>
        <dbReference type="ARBA" id="ARBA00023163"/>
    </source>
</evidence>
<evidence type="ECO:0000313" key="6">
    <source>
        <dbReference type="Proteomes" id="UP001628668"/>
    </source>
</evidence>
<dbReference type="PANTHER" id="PTHR43280:SF2">
    <property type="entry name" value="HTH-TYPE TRANSCRIPTIONAL REGULATOR EXSA"/>
    <property type="match status" value="1"/>
</dbReference>
<dbReference type="EMBL" id="JBJOSA010000016">
    <property type="protein sequence ID" value="MFL8938348.1"/>
    <property type="molecule type" value="Genomic_DNA"/>
</dbReference>
<dbReference type="Pfam" id="PF12833">
    <property type="entry name" value="HTH_18"/>
    <property type="match status" value="1"/>
</dbReference>
<evidence type="ECO:0000256" key="2">
    <source>
        <dbReference type="ARBA" id="ARBA00023125"/>
    </source>
</evidence>
<accession>A0ABW8VSI9</accession>
<evidence type="ECO:0000259" key="4">
    <source>
        <dbReference type="PROSITE" id="PS01124"/>
    </source>
</evidence>
<dbReference type="InterPro" id="IPR011051">
    <property type="entry name" value="RmlC_Cupin_sf"/>
</dbReference>
<dbReference type="InterPro" id="IPR014710">
    <property type="entry name" value="RmlC-like_jellyroll"/>
</dbReference>
<reference evidence="5 6" key="1">
    <citation type="submission" date="2024-12" db="EMBL/GenBank/DDBJ databases">
        <authorList>
            <person name="Li X."/>
            <person name="Zhang D."/>
        </authorList>
    </citation>
    <scope>NUCLEOTIDE SEQUENCE [LARGE SCALE GENOMIC DNA]</scope>
    <source>
        <strain evidence="5 6">JCM19602</strain>
    </source>
</reference>
<keyword evidence="2" id="KW-0238">DNA-binding</keyword>
<dbReference type="Proteomes" id="UP001628668">
    <property type="component" value="Unassembled WGS sequence"/>
</dbReference>
<evidence type="ECO:0000313" key="5">
    <source>
        <dbReference type="EMBL" id="MFL8938348.1"/>
    </source>
</evidence>
<dbReference type="SUPFAM" id="SSF46689">
    <property type="entry name" value="Homeodomain-like"/>
    <property type="match status" value="2"/>
</dbReference>
<dbReference type="InterPro" id="IPR009057">
    <property type="entry name" value="Homeodomain-like_sf"/>
</dbReference>
<keyword evidence="1" id="KW-0805">Transcription regulation</keyword>
<dbReference type="CDD" id="cd02208">
    <property type="entry name" value="cupin_RmlC-like"/>
    <property type="match status" value="1"/>
</dbReference>
<dbReference type="PANTHER" id="PTHR43280">
    <property type="entry name" value="ARAC-FAMILY TRANSCRIPTIONAL REGULATOR"/>
    <property type="match status" value="1"/>
</dbReference>
<name>A0ABW8VSI9_9BACI</name>
<protein>
    <submittedName>
        <fullName evidence="5">AraC family transcriptional regulator</fullName>
    </submittedName>
</protein>
<dbReference type="SUPFAM" id="SSF51182">
    <property type="entry name" value="RmlC-like cupins"/>
    <property type="match status" value="1"/>
</dbReference>
<organism evidence="5 6">
    <name type="scientific">Rossellomorea oryzaecorticis</name>
    <dbReference type="NCBI Taxonomy" id="1396505"/>
    <lineage>
        <taxon>Bacteria</taxon>
        <taxon>Bacillati</taxon>
        <taxon>Bacillota</taxon>
        <taxon>Bacilli</taxon>
        <taxon>Bacillales</taxon>
        <taxon>Bacillaceae</taxon>
        <taxon>Rossellomorea</taxon>
    </lineage>
</organism>